<reference evidence="7 8" key="1">
    <citation type="journal article" date="2022" name="Nat. Plants">
        <title>Genomes of leafy and leafless Platanthera orchids illuminate the evolution of mycoheterotrophy.</title>
        <authorList>
            <person name="Li M.H."/>
            <person name="Liu K.W."/>
            <person name="Li Z."/>
            <person name="Lu H.C."/>
            <person name="Ye Q.L."/>
            <person name="Zhang D."/>
            <person name="Wang J.Y."/>
            <person name="Li Y.F."/>
            <person name="Zhong Z.M."/>
            <person name="Liu X."/>
            <person name="Yu X."/>
            <person name="Liu D.K."/>
            <person name="Tu X.D."/>
            <person name="Liu B."/>
            <person name="Hao Y."/>
            <person name="Liao X.Y."/>
            <person name="Jiang Y.T."/>
            <person name="Sun W.H."/>
            <person name="Chen J."/>
            <person name="Chen Y.Q."/>
            <person name="Ai Y."/>
            <person name="Zhai J.W."/>
            <person name="Wu S.S."/>
            <person name="Zhou Z."/>
            <person name="Hsiao Y.Y."/>
            <person name="Wu W.L."/>
            <person name="Chen Y.Y."/>
            <person name="Lin Y.F."/>
            <person name="Hsu J.L."/>
            <person name="Li C.Y."/>
            <person name="Wang Z.W."/>
            <person name="Zhao X."/>
            <person name="Zhong W.Y."/>
            <person name="Ma X.K."/>
            <person name="Ma L."/>
            <person name="Huang J."/>
            <person name="Chen G.Z."/>
            <person name="Huang M.Z."/>
            <person name="Huang L."/>
            <person name="Peng D.H."/>
            <person name="Luo Y.B."/>
            <person name="Zou S.Q."/>
            <person name="Chen S.P."/>
            <person name="Lan S."/>
            <person name="Tsai W.C."/>
            <person name="Van de Peer Y."/>
            <person name="Liu Z.J."/>
        </authorList>
    </citation>
    <scope>NUCLEOTIDE SEQUENCE [LARGE SCALE GENOMIC DNA]</scope>
    <source>
        <strain evidence="7">Lor287</strain>
    </source>
</reference>
<keyword evidence="2 4" id="KW-0863">Zinc-finger</keyword>
<feature type="region of interest" description="Disordered" evidence="5">
    <location>
        <begin position="124"/>
        <end position="250"/>
    </location>
</feature>
<feature type="compositionally biased region" description="Basic and acidic residues" evidence="5">
    <location>
        <begin position="197"/>
        <end position="207"/>
    </location>
</feature>
<evidence type="ECO:0000256" key="2">
    <source>
        <dbReference type="ARBA" id="ARBA00022771"/>
    </source>
</evidence>
<name>A0AAP0FVW1_9ASPA</name>
<dbReference type="Proteomes" id="UP001418222">
    <property type="component" value="Unassembled WGS sequence"/>
</dbReference>
<keyword evidence="3" id="KW-0862">Zinc</keyword>
<protein>
    <submittedName>
        <fullName evidence="7">ADP-ribosylation factor GTPase-activating protein AGD14</fullName>
    </submittedName>
</protein>
<keyword evidence="8" id="KW-1185">Reference proteome</keyword>
<dbReference type="EMBL" id="JBBWWQ010000019">
    <property type="protein sequence ID" value="KAK8918676.1"/>
    <property type="molecule type" value="Genomic_DNA"/>
</dbReference>
<dbReference type="Gene3D" id="1.10.220.150">
    <property type="entry name" value="Arf GTPase activating protein"/>
    <property type="match status" value="1"/>
</dbReference>
<dbReference type="InterPro" id="IPR037278">
    <property type="entry name" value="ARFGAP/RecO"/>
</dbReference>
<proteinExistence type="predicted"/>
<keyword evidence="1" id="KW-0479">Metal-binding</keyword>
<dbReference type="SUPFAM" id="SSF57863">
    <property type="entry name" value="ArfGap/RecO-like zinc finger"/>
    <property type="match status" value="1"/>
</dbReference>
<evidence type="ECO:0000256" key="4">
    <source>
        <dbReference type="PROSITE-ProRule" id="PRU00288"/>
    </source>
</evidence>
<dbReference type="SMART" id="SM00105">
    <property type="entry name" value="ArfGap"/>
    <property type="match status" value="1"/>
</dbReference>
<gene>
    <name evidence="7" type="primary">AGD14</name>
    <name evidence="7" type="ORF">KSP39_PZI021614</name>
</gene>
<dbReference type="PROSITE" id="PS50115">
    <property type="entry name" value="ARFGAP"/>
    <property type="match status" value="1"/>
</dbReference>
<evidence type="ECO:0000256" key="5">
    <source>
        <dbReference type="SAM" id="MobiDB-lite"/>
    </source>
</evidence>
<feature type="compositionally biased region" description="Low complexity" evidence="5">
    <location>
        <begin position="239"/>
        <end position="250"/>
    </location>
</feature>
<dbReference type="AlphaFoldDB" id="A0AAP0FVW1"/>
<dbReference type="CDD" id="cd08838">
    <property type="entry name" value="ArfGap_AGFG"/>
    <property type="match status" value="1"/>
</dbReference>
<dbReference type="InterPro" id="IPR001164">
    <property type="entry name" value="ArfGAP_dom"/>
</dbReference>
<feature type="region of interest" description="Disordered" evidence="5">
    <location>
        <begin position="564"/>
        <end position="583"/>
    </location>
</feature>
<evidence type="ECO:0000313" key="7">
    <source>
        <dbReference type="EMBL" id="KAK8918676.1"/>
    </source>
</evidence>
<dbReference type="GO" id="GO:0008270">
    <property type="term" value="F:zinc ion binding"/>
    <property type="evidence" value="ECO:0007669"/>
    <property type="project" value="UniProtKB-KW"/>
</dbReference>
<organism evidence="7 8">
    <name type="scientific">Platanthera zijinensis</name>
    <dbReference type="NCBI Taxonomy" id="2320716"/>
    <lineage>
        <taxon>Eukaryota</taxon>
        <taxon>Viridiplantae</taxon>
        <taxon>Streptophyta</taxon>
        <taxon>Embryophyta</taxon>
        <taxon>Tracheophyta</taxon>
        <taxon>Spermatophyta</taxon>
        <taxon>Magnoliopsida</taxon>
        <taxon>Liliopsida</taxon>
        <taxon>Asparagales</taxon>
        <taxon>Orchidaceae</taxon>
        <taxon>Orchidoideae</taxon>
        <taxon>Orchideae</taxon>
        <taxon>Orchidinae</taxon>
        <taxon>Platanthera</taxon>
    </lineage>
</organism>
<dbReference type="Pfam" id="PF01412">
    <property type="entry name" value="ArfGap"/>
    <property type="match status" value="1"/>
</dbReference>
<evidence type="ECO:0000256" key="3">
    <source>
        <dbReference type="ARBA" id="ARBA00022833"/>
    </source>
</evidence>
<dbReference type="PANTHER" id="PTHR46085">
    <property type="entry name" value="ARFGAP/RECO-RELATED"/>
    <property type="match status" value="1"/>
</dbReference>
<evidence type="ECO:0000313" key="8">
    <source>
        <dbReference type="Proteomes" id="UP001418222"/>
    </source>
</evidence>
<feature type="compositionally biased region" description="Low complexity" evidence="5">
    <location>
        <begin position="211"/>
        <end position="223"/>
    </location>
</feature>
<accession>A0AAP0FVW1</accession>
<sequence length="583" mass="64151">MSSKREEERNEKVIRGLLKLPPNRRCINCNGLGPQYVCTNFWTFVCTACSGIHREFTHRVKSVSMAKFTSQEVEALQNGGNQRARELFLKDWDMQSMKLPDSSYPDRIREFIKNVYVEKKYAVGRSSEKPPIDPQGLKSPEEHRRASSYHSFSQSPPYEHQYEDRRYGKPRIMLSRKPGSDHGHYEGNISSIVSPGRNREHGYEDRFTNASSSSRISDYSISSAGDPFKSDGQSPSMHSNPSSQQKSVSLSSFGSFDSNTVYPKSTKFCALSDVMFEPEHASVILRPNNSTIVSQKTSVPQNAAINDIFSLQFSQPQDMKTSVDLFSDFNDQPTCTSPSENKPSPVPIAGNEGWAMFDFVYQVKSDPETKDLPSVIFPGIEESVGISDGFSSKKDTSQLFTAQNTVAHGKIAPTTDQWHTGFSGIQNAPDSSTPVWNAFDDSFEKNSQALNAKSSIGHVLVNGPGPSIFGCQHTDVGHVAIAKAQSTQEWKSTNPFDLSFDLDAEASNMFLDMGSVQAALPMPQLPNAFLEGLSEPWFQQNSASTFSPSIPQVASPYVGGQVPSSHLPNIPSQGSAASGNPFA</sequence>
<dbReference type="PANTHER" id="PTHR46085:SF4">
    <property type="entry name" value="ADP-RIBOSYLATION FACTOR GTPASE-ACTIVATING PROTEIN AGD14-RELATED"/>
    <property type="match status" value="1"/>
</dbReference>
<comment type="caution">
    <text evidence="7">The sequence shown here is derived from an EMBL/GenBank/DDBJ whole genome shotgun (WGS) entry which is preliminary data.</text>
</comment>
<feature type="domain" description="Arf-GAP" evidence="6">
    <location>
        <begin position="11"/>
        <end position="130"/>
    </location>
</feature>
<dbReference type="GO" id="GO:0005096">
    <property type="term" value="F:GTPase activator activity"/>
    <property type="evidence" value="ECO:0007669"/>
    <property type="project" value="InterPro"/>
</dbReference>
<dbReference type="InterPro" id="IPR044820">
    <property type="entry name" value="AGD14-like"/>
</dbReference>
<dbReference type="InterPro" id="IPR038508">
    <property type="entry name" value="ArfGAP_dom_sf"/>
</dbReference>
<dbReference type="FunFam" id="1.10.220.150:FF:000005">
    <property type="entry name" value="Arf-GAP domain and FG repeat-containing protein 1"/>
    <property type="match status" value="1"/>
</dbReference>
<evidence type="ECO:0000259" key="6">
    <source>
        <dbReference type="PROSITE" id="PS50115"/>
    </source>
</evidence>
<evidence type="ECO:0000256" key="1">
    <source>
        <dbReference type="ARBA" id="ARBA00022723"/>
    </source>
</evidence>
<dbReference type="PRINTS" id="PR00405">
    <property type="entry name" value="REVINTRACTNG"/>
</dbReference>